<evidence type="ECO:0000313" key="2">
    <source>
        <dbReference type="Proteomes" id="UP000503840"/>
    </source>
</evidence>
<dbReference type="RefSeq" id="WP_174406800.1">
    <property type="nucleotide sequence ID" value="NZ_BLVO01000016.1"/>
</dbReference>
<name>A0A7J0BNE6_9BACT</name>
<reference evidence="1 2" key="1">
    <citation type="submission" date="2020-05" db="EMBL/GenBank/DDBJ databases">
        <title>Draft genome sequence of Desulfovibrio sp. strain HN2T.</title>
        <authorList>
            <person name="Ueno A."/>
            <person name="Tamazawa S."/>
            <person name="Tamamura S."/>
            <person name="Murakami T."/>
            <person name="Kiyama T."/>
            <person name="Inomata H."/>
            <person name="Amano Y."/>
            <person name="Miyakawa K."/>
            <person name="Tamaki H."/>
            <person name="Naganuma T."/>
            <person name="Kaneko K."/>
        </authorList>
    </citation>
    <scope>NUCLEOTIDE SEQUENCE [LARGE SCALE GENOMIC DNA]</scope>
    <source>
        <strain evidence="1 2">HN2</strain>
    </source>
</reference>
<dbReference type="EMBL" id="BLVO01000016">
    <property type="protein sequence ID" value="GFM35179.1"/>
    <property type="molecule type" value="Genomic_DNA"/>
</dbReference>
<dbReference type="Proteomes" id="UP000503840">
    <property type="component" value="Unassembled WGS sequence"/>
</dbReference>
<keyword evidence="2" id="KW-1185">Reference proteome</keyword>
<organism evidence="1 2">
    <name type="scientific">Desulfovibrio subterraneus</name>
    <dbReference type="NCBI Taxonomy" id="2718620"/>
    <lineage>
        <taxon>Bacteria</taxon>
        <taxon>Pseudomonadati</taxon>
        <taxon>Thermodesulfobacteriota</taxon>
        <taxon>Desulfovibrionia</taxon>
        <taxon>Desulfovibrionales</taxon>
        <taxon>Desulfovibrionaceae</taxon>
        <taxon>Desulfovibrio</taxon>
    </lineage>
</organism>
<protein>
    <submittedName>
        <fullName evidence="1">Uncharacterized protein</fullName>
    </submittedName>
</protein>
<evidence type="ECO:0000313" key="1">
    <source>
        <dbReference type="EMBL" id="GFM35179.1"/>
    </source>
</evidence>
<gene>
    <name evidence="1" type="ORF">DSM101010T_35440</name>
</gene>
<dbReference type="AlphaFoldDB" id="A0A7J0BNE6"/>
<proteinExistence type="predicted"/>
<comment type="caution">
    <text evidence="1">The sequence shown here is derived from an EMBL/GenBank/DDBJ whole genome shotgun (WGS) entry which is preliminary data.</text>
</comment>
<accession>A0A7J0BNE6</accession>
<sequence length="59" mass="6778">MINIEVTDDELRYLIACGYALLLNVPEESLPTYCRFTKEQIIEIGLKFRTIADENGIDL</sequence>